<reference evidence="14 15" key="1">
    <citation type="journal article" date="2018" name="Sci. Rep.">
        <title>Genome Features and Biochemical Characteristics of a Robust, Fast Growing and Naturally Transformable Cyanobacterium Synechococcus elongatus PCC 11801 Isolated from India.</title>
        <authorList>
            <person name="Jaiswal D."/>
            <person name="Sengupta A."/>
            <person name="Sohoni S."/>
            <person name="Sengupta S."/>
            <person name="Phadnavis A.G."/>
            <person name="Pakrasi H.B."/>
            <person name="Wangikar P.P."/>
        </authorList>
    </citation>
    <scope>NUCLEOTIDE SEQUENCE [LARGE SCALE GENOMIC DNA]</scope>
    <source>
        <strain evidence="14 15">PCC 11801</strain>
    </source>
</reference>
<dbReference type="PIRSF" id="PIRSF000350">
    <property type="entry name" value="Mercury_reductase_MerA"/>
    <property type="match status" value="1"/>
</dbReference>
<keyword evidence="8" id="KW-0547">Nucleotide-binding</keyword>
<dbReference type="InterPro" id="IPR004099">
    <property type="entry name" value="Pyr_nucl-diS_OxRdtase_dimer"/>
</dbReference>
<dbReference type="FunFam" id="3.30.390.30:FF:000001">
    <property type="entry name" value="Dihydrolipoyl dehydrogenase"/>
    <property type="match status" value="1"/>
</dbReference>
<dbReference type="GO" id="GO:0003955">
    <property type="term" value="F:NAD(P)H dehydrogenase (quinone) activity"/>
    <property type="evidence" value="ECO:0007669"/>
    <property type="project" value="TreeGrafter"/>
</dbReference>
<feature type="domain" description="FAD/NAD(P)-binding" evidence="13">
    <location>
        <begin position="40"/>
        <end position="359"/>
    </location>
</feature>
<keyword evidence="6" id="KW-1015">Disulfide bond</keyword>
<dbReference type="InterPro" id="IPR001100">
    <property type="entry name" value="Pyr_nuc-diS_OxRdtase"/>
</dbReference>
<feature type="binding site" evidence="8">
    <location>
        <position position="346"/>
    </location>
    <ligand>
        <name>FAD</name>
        <dbReference type="ChEBI" id="CHEBI:57692"/>
    </ligand>
</feature>
<evidence type="ECO:0000256" key="8">
    <source>
        <dbReference type="PIRSR" id="PIRSR000350-3"/>
    </source>
</evidence>
<dbReference type="Pfam" id="PF07992">
    <property type="entry name" value="Pyr_redox_2"/>
    <property type="match status" value="1"/>
</dbReference>
<feature type="binding site" evidence="8">
    <location>
        <begin position="215"/>
        <end position="222"/>
    </location>
    <ligand>
        <name>NAD(+)</name>
        <dbReference type="ChEBI" id="CHEBI:57540"/>
    </ligand>
</feature>
<comment type="similarity">
    <text evidence="1 10">Belongs to the class-I pyridine nucleotide-disulfide oxidoreductase family.</text>
</comment>
<dbReference type="InterPro" id="IPR016156">
    <property type="entry name" value="FAD/NAD-linked_Rdtase_dimer_sf"/>
</dbReference>
<dbReference type="FunFam" id="3.50.50.60:FF:000379">
    <property type="entry name" value="Mercuric reductase"/>
    <property type="match status" value="1"/>
</dbReference>
<dbReference type="SUPFAM" id="SSF51905">
    <property type="entry name" value="FAD/NAD(P)-binding domain"/>
    <property type="match status" value="1"/>
</dbReference>
<evidence type="ECO:0000256" key="1">
    <source>
        <dbReference type="ARBA" id="ARBA00007532"/>
    </source>
</evidence>
<dbReference type="InterPro" id="IPR036188">
    <property type="entry name" value="FAD/NAD-bd_sf"/>
</dbReference>
<organism evidence="14 15">
    <name type="scientific">Synechococcus elongatus PCC 11801</name>
    <dbReference type="NCBI Taxonomy" id="2219813"/>
    <lineage>
        <taxon>Bacteria</taxon>
        <taxon>Bacillati</taxon>
        <taxon>Cyanobacteriota</taxon>
        <taxon>Cyanophyceae</taxon>
        <taxon>Synechococcales</taxon>
        <taxon>Synechococcaceae</taxon>
        <taxon>Synechococcus</taxon>
    </lineage>
</organism>
<dbReference type="GO" id="GO:0016668">
    <property type="term" value="F:oxidoreductase activity, acting on a sulfur group of donors, NAD(P) as acceptor"/>
    <property type="evidence" value="ECO:0007669"/>
    <property type="project" value="InterPro"/>
</dbReference>
<feature type="domain" description="Pyridine nucleotide-disulphide oxidoreductase dimerisation" evidence="12">
    <location>
        <begin position="385"/>
        <end position="494"/>
    </location>
</feature>
<dbReference type="RefSeq" id="WP_370538822.1">
    <property type="nucleotide sequence ID" value="NZ_CP030139.2"/>
</dbReference>
<dbReference type="NCBIfam" id="NF004991">
    <property type="entry name" value="PRK06370.1-3"/>
    <property type="match status" value="1"/>
</dbReference>
<feature type="transmembrane region" description="Helical" evidence="11">
    <location>
        <begin position="42"/>
        <end position="65"/>
    </location>
</feature>
<accession>A0AAN1QPR0</accession>
<dbReference type="PRINTS" id="PR00411">
    <property type="entry name" value="PNDRDTASEI"/>
</dbReference>
<evidence type="ECO:0000256" key="6">
    <source>
        <dbReference type="ARBA" id="ARBA00023157"/>
    </source>
</evidence>
<evidence type="ECO:0000259" key="12">
    <source>
        <dbReference type="Pfam" id="PF02852"/>
    </source>
</evidence>
<dbReference type="InterPro" id="IPR023753">
    <property type="entry name" value="FAD/NAD-binding_dom"/>
</dbReference>
<dbReference type="Pfam" id="PF02852">
    <property type="entry name" value="Pyr_redox_dim"/>
    <property type="match status" value="1"/>
</dbReference>
<dbReference type="SUPFAM" id="SSF55424">
    <property type="entry name" value="FAD/NAD-linked reductases, dimerisation (C-terminal) domain"/>
    <property type="match status" value="1"/>
</dbReference>
<feature type="binding site" evidence="8">
    <location>
        <position position="305"/>
    </location>
    <ligand>
        <name>NAD(+)</name>
        <dbReference type="ChEBI" id="CHEBI:57540"/>
    </ligand>
</feature>
<dbReference type="InterPro" id="IPR012999">
    <property type="entry name" value="Pyr_OxRdtase_I_AS"/>
</dbReference>
<keyword evidence="3 8" id="KW-0274">FAD</keyword>
<evidence type="ECO:0000256" key="9">
    <source>
        <dbReference type="PIRSR" id="PIRSR000350-4"/>
    </source>
</evidence>
<dbReference type="Proteomes" id="UP000267249">
    <property type="component" value="Chromosome"/>
</dbReference>
<dbReference type="PRINTS" id="PR00368">
    <property type="entry name" value="FADPNR"/>
</dbReference>
<sequence length="517" mass="55645">MMSGPQSVTDLISPSDAQNQFLIDQVSPQNWTNPIPPKSYDLVVIGAGPAGLVVAAGAAGLGIGLKIALIEKHLMGGDCLNFGCVPSKTFIRAARVIGELRKSKKLGIQIPEDAIAIDFAAVMERVRQVRAAMSIHDSAERFKDLGVDVFFGQAQFSDCQTVQVGDSALSFRKAVIATGAHAKHPAISGLQSVGFLTNETVFSLTDCPRRLAVIGGGPIGCELAQAFQRLGSQVTLFHRGPQLLKKEDPEVAVVIQQQLTTEEVRLILAAQIDRAEKDGQEKIIYYRQDGQDSFIQVDEILVGTGRSPNVQGLNLEAAGVDYEVNHGVFVNDYLQTSNPKIYAAGDICLDWKFTHAADAAARIVLKNALFSPLGLGRSKVSNLIVPRVTFTDPEVAHVGLSVRSAQQQGIAIATITIPFSQVDRAIVDGETEGFIKIHHQPNSDRILGATIVAPHAGEIISEISTAIAHGLGLSALSGVIHPYPTQAESIKKAADTYRRTLLTPMTKRLLHFLQWFS</sequence>
<evidence type="ECO:0000313" key="14">
    <source>
        <dbReference type="EMBL" id="AZB73114.2"/>
    </source>
</evidence>
<keyword evidence="2 10" id="KW-0285">Flavoprotein</keyword>
<evidence type="ECO:0000313" key="15">
    <source>
        <dbReference type="Proteomes" id="UP000267249"/>
    </source>
</evidence>
<dbReference type="Gene3D" id="3.50.50.60">
    <property type="entry name" value="FAD/NAD(P)-binding domain"/>
    <property type="match status" value="2"/>
</dbReference>
<name>A0AAN1QPR0_SYNEL</name>
<keyword evidence="8" id="KW-0520">NAD</keyword>
<dbReference type="GO" id="GO:0050660">
    <property type="term" value="F:flavin adenine dinucleotide binding"/>
    <property type="evidence" value="ECO:0007669"/>
    <property type="project" value="TreeGrafter"/>
</dbReference>
<keyword evidence="5 10" id="KW-0560">Oxidoreductase</keyword>
<dbReference type="PANTHER" id="PTHR43014">
    <property type="entry name" value="MERCURIC REDUCTASE"/>
    <property type="match status" value="1"/>
</dbReference>
<evidence type="ECO:0000256" key="5">
    <source>
        <dbReference type="ARBA" id="ARBA00023002"/>
    </source>
</evidence>
<feature type="disulfide bond" description="Redox-active" evidence="9">
    <location>
        <begin position="79"/>
        <end position="84"/>
    </location>
</feature>
<evidence type="ECO:0000256" key="11">
    <source>
        <dbReference type="SAM" id="Phobius"/>
    </source>
</evidence>
<evidence type="ECO:0000256" key="10">
    <source>
        <dbReference type="RuleBase" id="RU003691"/>
    </source>
</evidence>
<evidence type="ECO:0000256" key="4">
    <source>
        <dbReference type="ARBA" id="ARBA00022857"/>
    </source>
</evidence>
<evidence type="ECO:0000256" key="3">
    <source>
        <dbReference type="ARBA" id="ARBA00022827"/>
    </source>
</evidence>
<dbReference type="PANTHER" id="PTHR43014:SF2">
    <property type="entry name" value="MERCURIC REDUCTASE"/>
    <property type="match status" value="1"/>
</dbReference>
<feature type="binding site" evidence="8">
    <location>
        <position position="88"/>
    </location>
    <ligand>
        <name>FAD</name>
        <dbReference type="ChEBI" id="CHEBI:57692"/>
    </ligand>
</feature>
<protein>
    <submittedName>
        <fullName evidence="14">Mercuric reductase</fullName>
    </submittedName>
</protein>
<dbReference type="EMBL" id="CP030139">
    <property type="protein sequence ID" value="AZB73114.2"/>
    <property type="molecule type" value="Genomic_DNA"/>
</dbReference>
<proteinExistence type="inferred from homology"/>
<evidence type="ECO:0000259" key="13">
    <source>
        <dbReference type="Pfam" id="PF07992"/>
    </source>
</evidence>
<dbReference type="Gene3D" id="3.30.390.30">
    <property type="match status" value="1"/>
</dbReference>
<dbReference type="PROSITE" id="PS00076">
    <property type="entry name" value="PYRIDINE_REDOX_1"/>
    <property type="match status" value="1"/>
</dbReference>
<keyword evidence="4" id="KW-0521">NADP</keyword>
<keyword evidence="11" id="KW-0812">Transmembrane</keyword>
<evidence type="ECO:0000256" key="2">
    <source>
        <dbReference type="ARBA" id="ARBA00022630"/>
    </source>
</evidence>
<comment type="cofactor">
    <cofactor evidence="8">
        <name>FAD</name>
        <dbReference type="ChEBI" id="CHEBI:57692"/>
    </cofactor>
    <text evidence="8">Binds 1 FAD per subunit.</text>
</comment>
<keyword evidence="11" id="KW-1133">Transmembrane helix</keyword>
<keyword evidence="11" id="KW-0472">Membrane</keyword>
<keyword evidence="7 10" id="KW-0676">Redox-active center</keyword>
<gene>
    <name evidence="14" type="ORF">DOP62_10670</name>
</gene>
<dbReference type="AlphaFoldDB" id="A0AAN1QPR0"/>
<evidence type="ECO:0000256" key="7">
    <source>
        <dbReference type="ARBA" id="ARBA00023284"/>
    </source>
</evidence>